<dbReference type="EMBL" id="AE000666">
    <property type="protein sequence ID" value="AAB85933.1"/>
    <property type="molecule type" value="Genomic_DNA"/>
</dbReference>
<dbReference type="InterPro" id="IPR023874">
    <property type="entry name" value="DNA_rSAM_put"/>
</dbReference>
<dbReference type="CDD" id="cd01335">
    <property type="entry name" value="Radical_SAM"/>
    <property type="match status" value="1"/>
</dbReference>
<proteinExistence type="predicted"/>
<dbReference type="SFLD" id="SFLDS00029">
    <property type="entry name" value="Radical_SAM"/>
    <property type="match status" value="1"/>
</dbReference>
<dbReference type="SFLD" id="SFLDG01102">
    <property type="entry name" value="Uncharacterised_Radical_SAM_Su"/>
    <property type="match status" value="1"/>
</dbReference>
<evidence type="ECO:0000256" key="3">
    <source>
        <dbReference type="ARBA" id="ARBA00023004"/>
    </source>
</evidence>
<dbReference type="PATRIC" id="fig|187420.15.peg.1420"/>
<dbReference type="AlphaFoldDB" id="O27507"/>
<keyword evidence="2" id="KW-0479">Metal-binding</keyword>
<dbReference type="SMART" id="SM00729">
    <property type="entry name" value="Elp3"/>
    <property type="match status" value="1"/>
</dbReference>
<evidence type="ECO:0000313" key="7">
    <source>
        <dbReference type="Proteomes" id="UP000005223"/>
    </source>
</evidence>
<evidence type="ECO:0000313" key="6">
    <source>
        <dbReference type="EMBL" id="AAB85933.1"/>
    </source>
</evidence>
<dbReference type="Pfam" id="PF04055">
    <property type="entry name" value="Radical_SAM"/>
    <property type="match status" value="1"/>
</dbReference>
<keyword evidence="3" id="KW-0408">Iron</keyword>
<dbReference type="InterPro" id="IPR013785">
    <property type="entry name" value="Aldolase_TIM"/>
</dbReference>
<dbReference type="InParanoid" id="O27507"/>
<evidence type="ECO:0000256" key="2">
    <source>
        <dbReference type="ARBA" id="ARBA00022723"/>
    </source>
</evidence>
<accession>O27507</accession>
<dbReference type="GO" id="GO:0051536">
    <property type="term" value="F:iron-sulfur cluster binding"/>
    <property type="evidence" value="ECO:0007669"/>
    <property type="project" value="UniProtKB-KW"/>
</dbReference>
<keyword evidence="1" id="KW-0949">S-adenosyl-L-methionine</keyword>
<reference evidence="6 7" key="1">
    <citation type="journal article" date="1997" name="J. Bacteriol.">
        <title>Complete genome sequence of Methanobacterium thermoautotrophicum deltaH: functional analysis and comparative genomics.</title>
        <authorList>
            <person name="Smith D.R."/>
            <person name="Doucette-Stamm L.A."/>
            <person name="Deloughery C."/>
            <person name="Lee H.-M."/>
            <person name="Dubois J."/>
            <person name="Aldredge T."/>
            <person name="Bashirzadeh R."/>
            <person name="Blakely D."/>
            <person name="Cook R."/>
            <person name="Gilbert K."/>
            <person name="Harrison D."/>
            <person name="Hoang L."/>
            <person name="Keagle P."/>
            <person name="Lumm W."/>
            <person name="Pothier B."/>
            <person name="Qiu D."/>
            <person name="Spadafora R."/>
            <person name="Vicare R."/>
            <person name="Wang Y."/>
            <person name="Wierzbowski J."/>
            <person name="Gibson R."/>
            <person name="Jiwani N."/>
            <person name="Caruso A."/>
            <person name="Bush D."/>
            <person name="Safer H."/>
            <person name="Patwell D."/>
            <person name="Prabhakar S."/>
            <person name="McDougall S."/>
            <person name="Shimer G."/>
            <person name="Goyal A."/>
            <person name="Pietrovski S."/>
            <person name="Church G.M."/>
            <person name="Daniels C.J."/>
            <person name="Mao J.-i."/>
            <person name="Rice P."/>
            <person name="Nolling J."/>
            <person name="Reeve J.N."/>
        </authorList>
    </citation>
    <scope>NUCLEOTIDE SEQUENCE [LARGE SCALE GENOMIC DNA]</scope>
    <source>
        <strain evidence="7">ATCC 29096 / DSM 1053 / JCM 10044 / NBRC 100330 / Delta H</strain>
    </source>
</reference>
<dbReference type="SMART" id="SM00278">
    <property type="entry name" value="HhH1"/>
    <property type="match status" value="1"/>
</dbReference>
<dbReference type="InterPro" id="IPR003583">
    <property type="entry name" value="Hlx-hairpin-Hlx_DNA-bd_motif"/>
</dbReference>
<dbReference type="InterPro" id="IPR006638">
    <property type="entry name" value="Elp3/MiaA/NifB-like_rSAM"/>
</dbReference>
<dbReference type="KEGG" id="mth:MTH_1458"/>
<dbReference type="Gene3D" id="3.20.20.70">
    <property type="entry name" value="Aldolase class I"/>
    <property type="match status" value="1"/>
</dbReference>
<evidence type="ECO:0000259" key="5">
    <source>
        <dbReference type="PROSITE" id="PS51918"/>
    </source>
</evidence>
<dbReference type="SUPFAM" id="SSF102114">
    <property type="entry name" value="Radical SAM enzymes"/>
    <property type="match status" value="1"/>
</dbReference>
<dbReference type="InterPro" id="IPR058240">
    <property type="entry name" value="rSAM_sf"/>
</dbReference>
<dbReference type="InterPro" id="IPR007197">
    <property type="entry name" value="rSAM"/>
</dbReference>
<dbReference type="PaxDb" id="187420-MTH_1458"/>
<evidence type="ECO:0000256" key="4">
    <source>
        <dbReference type="ARBA" id="ARBA00023014"/>
    </source>
</evidence>
<dbReference type="Gene3D" id="1.10.150.320">
    <property type="entry name" value="Photosystem II 12 kDa extrinsic protein"/>
    <property type="match status" value="1"/>
</dbReference>
<dbReference type="GO" id="GO:0003677">
    <property type="term" value="F:DNA binding"/>
    <property type="evidence" value="ECO:0007669"/>
    <property type="project" value="InterPro"/>
</dbReference>
<keyword evidence="4" id="KW-0411">Iron-sulfur</keyword>
<dbReference type="GO" id="GO:0003824">
    <property type="term" value="F:catalytic activity"/>
    <property type="evidence" value="ECO:0007669"/>
    <property type="project" value="InterPro"/>
</dbReference>
<dbReference type="Proteomes" id="UP000005223">
    <property type="component" value="Chromosome"/>
</dbReference>
<evidence type="ECO:0000256" key="1">
    <source>
        <dbReference type="ARBA" id="ARBA00022691"/>
    </source>
</evidence>
<dbReference type="SUPFAM" id="SSF47781">
    <property type="entry name" value="RuvA domain 2-like"/>
    <property type="match status" value="1"/>
</dbReference>
<organism evidence="6 7">
    <name type="scientific">Methanothermobacter thermautotrophicus (strain ATCC 29096 / DSM 1053 / JCM 10044 / NBRC 100330 / Delta H)</name>
    <name type="common">Methanobacterium thermoautotrophicum</name>
    <dbReference type="NCBI Taxonomy" id="187420"/>
    <lineage>
        <taxon>Archaea</taxon>
        <taxon>Methanobacteriati</taxon>
        <taxon>Methanobacteriota</taxon>
        <taxon>Methanomada group</taxon>
        <taxon>Methanobacteria</taxon>
        <taxon>Methanobacteriales</taxon>
        <taxon>Methanobacteriaceae</taxon>
        <taxon>Methanothermobacter</taxon>
    </lineage>
</organism>
<dbReference type="PROSITE" id="PS51918">
    <property type="entry name" value="RADICAL_SAM"/>
    <property type="match status" value="1"/>
</dbReference>
<gene>
    <name evidence="6" type="ordered locus">MTH_1458</name>
</gene>
<protein>
    <recommendedName>
        <fullName evidence="5">Radical SAM core domain-containing protein</fullName>
    </recommendedName>
</protein>
<sequence length="392" mass="44810">MVKSGSPCTGKIINRSLHIYTSMSLGERVQVLSDSAQFDLCDYSADPSQRNTAVPGIYYTSYRGCRVPLFKVLLTNRCCNDCRYCINSSCEMPVELSPEEIARVFLDYYERRYVDGLFLSSGVSHDPDETMERLIETLRILRLEGYGGYIHLKIIPGSSMDSIKRAMELASRVSINIETATPDGLDELSSTKDYGVDILRRMRWIHRLRKRHPELAPSGQSTQLMVGAVDETDEDIVKRVGWIHDRFSIKRVYFSGFQPMEGTPLESRDEADPMRVLRLYQADSLLSSYGFSPDELRFSGGYLDTDLDPKYAAAMDMDIFPVDLESAPYHEIIRVPGIGPKSARRIIEMRSRTRLTPERLRKMGVRMNRAEPFIYLDGFQSTLAEWGKDRRE</sequence>
<keyword evidence="7" id="KW-1185">Reference proteome</keyword>
<name>O27507_METTH</name>
<dbReference type="GO" id="GO:0006281">
    <property type="term" value="P:DNA repair"/>
    <property type="evidence" value="ECO:0007669"/>
    <property type="project" value="InterPro"/>
</dbReference>
<dbReference type="InterPro" id="IPR010994">
    <property type="entry name" value="RuvA_2-like"/>
</dbReference>
<feature type="domain" description="Radical SAM core" evidence="5">
    <location>
        <begin position="64"/>
        <end position="295"/>
    </location>
</feature>
<dbReference type="PIR" id="B69061">
    <property type="entry name" value="B69061"/>
</dbReference>
<dbReference type="HOGENOM" id="CLU_033784_1_0_2"/>
<dbReference type="GO" id="GO:0046872">
    <property type="term" value="F:metal ion binding"/>
    <property type="evidence" value="ECO:0007669"/>
    <property type="project" value="UniProtKB-KW"/>
</dbReference>
<dbReference type="EnsemblBacteria" id="AAB85933">
    <property type="protein sequence ID" value="AAB85933"/>
    <property type="gene ID" value="MTH_1458"/>
</dbReference>